<comment type="caution">
    <text evidence="1">The sequence shown here is derived from an EMBL/GenBank/DDBJ whole genome shotgun (WGS) entry which is preliminary data.</text>
</comment>
<sequence>MGIVDPQVQVDLSIQNRAEQEASALSPLVFYLSALADDTPTWPTPQRDVYLDRIWREEPIVAGAVYSMCAKIAALDYKLTGPRKAVNRWNTILQSADLGNGWIHFVFALAQDLFTQDNGAFIELLRQPGSGKHTAAQGVAQLDSQRCVRTGDPVQPVDYYDVRDNVHKLQWYDVIPMVDMPSSREKHVGIGFCAISRILRAAQTLKALSVYKRQKLSGKRVPGILFVQGIRRGAVEEAITRSMEAEIEHRGRTLYTGPVILAGPDPGVPLDAKLIELAGLPDGFNEDILLKWYIATLALGFGTDYSEFAPLPGGNLGSASQVETMAAKARGKGPGVIIQQFEFGFNHFVLPQSLEFQFTSTDPAAERERVELSHARARERALRVTSQEITPQQALELAVTEGDAPESFLAQATIADPRDEEEERVTHIVRSLQEMRSAMQVVMQRYHLG</sequence>
<reference evidence="1" key="1">
    <citation type="journal article" date="2015" name="Nature">
        <title>Complex archaea that bridge the gap between prokaryotes and eukaryotes.</title>
        <authorList>
            <person name="Spang A."/>
            <person name="Saw J.H."/>
            <person name="Jorgensen S.L."/>
            <person name="Zaremba-Niedzwiedzka K."/>
            <person name="Martijn J."/>
            <person name="Lind A.E."/>
            <person name="van Eijk R."/>
            <person name="Schleper C."/>
            <person name="Guy L."/>
            <person name="Ettema T.J."/>
        </authorList>
    </citation>
    <scope>NUCLEOTIDE SEQUENCE</scope>
</reference>
<accession>A0A0F9WIE8</accession>
<protein>
    <recommendedName>
        <fullName evidence="2">Portal protein</fullName>
    </recommendedName>
</protein>
<organism evidence="1">
    <name type="scientific">marine sediment metagenome</name>
    <dbReference type="NCBI Taxonomy" id="412755"/>
    <lineage>
        <taxon>unclassified sequences</taxon>
        <taxon>metagenomes</taxon>
        <taxon>ecological metagenomes</taxon>
    </lineage>
</organism>
<dbReference type="AlphaFoldDB" id="A0A0F9WIE8"/>
<name>A0A0F9WIE8_9ZZZZ</name>
<proteinExistence type="predicted"/>
<evidence type="ECO:0000313" key="1">
    <source>
        <dbReference type="EMBL" id="KKN85736.1"/>
    </source>
</evidence>
<dbReference type="EMBL" id="LAZR01000155">
    <property type="protein sequence ID" value="KKN85736.1"/>
    <property type="molecule type" value="Genomic_DNA"/>
</dbReference>
<evidence type="ECO:0008006" key="2">
    <source>
        <dbReference type="Google" id="ProtNLM"/>
    </source>
</evidence>
<gene>
    <name evidence="1" type="ORF">LCGC14_0275410</name>
</gene>